<feature type="region of interest" description="Disordered" evidence="6">
    <location>
        <begin position="517"/>
        <end position="542"/>
    </location>
</feature>
<dbReference type="GO" id="GO:0003676">
    <property type="term" value="F:nucleic acid binding"/>
    <property type="evidence" value="ECO:0007669"/>
    <property type="project" value="InterPro"/>
</dbReference>
<organism evidence="8 9">
    <name type="scientific">Cudoniella acicularis</name>
    <dbReference type="NCBI Taxonomy" id="354080"/>
    <lineage>
        <taxon>Eukaryota</taxon>
        <taxon>Fungi</taxon>
        <taxon>Dikarya</taxon>
        <taxon>Ascomycota</taxon>
        <taxon>Pezizomycotina</taxon>
        <taxon>Leotiomycetes</taxon>
        <taxon>Helotiales</taxon>
        <taxon>Tricladiaceae</taxon>
        <taxon>Cudoniella</taxon>
    </lineage>
</organism>
<evidence type="ECO:0000256" key="3">
    <source>
        <dbReference type="ARBA" id="ARBA00022801"/>
    </source>
</evidence>
<keyword evidence="5" id="KW-0175">Coiled coil</keyword>
<dbReference type="SMART" id="SM00479">
    <property type="entry name" value="EXOIII"/>
    <property type="match status" value="1"/>
</dbReference>
<dbReference type="GO" id="GO:0005634">
    <property type="term" value="C:nucleus"/>
    <property type="evidence" value="ECO:0007669"/>
    <property type="project" value="TreeGrafter"/>
</dbReference>
<dbReference type="AlphaFoldDB" id="A0A8H4RL27"/>
<feature type="coiled-coil region" evidence="5">
    <location>
        <begin position="200"/>
        <end position="231"/>
    </location>
</feature>
<dbReference type="Proteomes" id="UP000566819">
    <property type="component" value="Unassembled WGS sequence"/>
</dbReference>
<feature type="compositionally biased region" description="Polar residues" evidence="6">
    <location>
        <begin position="72"/>
        <end position="88"/>
    </location>
</feature>
<gene>
    <name evidence="8" type="ORF">G7Y89_g6132</name>
</gene>
<proteinExistence type="inferred from homology"/>
<keyword evidence="3" id="KW-0378">Hydrolase</keyword>
<dbReference type="InterPro" id="IPR013520">
    <property type="entry name" value="Ribonucl_H"/>
</dbReference>
<dbReference type="InterPro" id="IPR036397">
    <property type="entry name" value="RNaseH_sf"/>
</dbReference>
<feature type="region of interest" description="Disordered" evidence="6">
    <location>
        <begin position="637"/>
        <end position="672"/>
    </location>
</feature>
<dbReference type="EMBL" id="JAAMPI010000390">
    <property type="protein sequence ID" value="KAF4631999.1"/>
    <property type="molecule type" value="Genomic_DNA"/>
</dbReference>
<accession>A0A8H4RL27</accession>
<dbReference type="GO" id="GO:0004527">
    <property type="term" value="F:exonuclease activity"/>
    <property type="evidence" value="ECO:0007669"/>
    <property type="project" value="UniProtKB-KW"/>
</dbReference>
<name>A0A8H4RL27_9HELO</name>
<protein>
    <recommendedName>
        <fullName evidence="7">Exonuclease domain-containing protein</fullName>
    </recommendedName>
</protein>
<evidence type="ECO:0000259" key="7">
    <source>
        <dbReference type="SMART" id="SM00479"/>
    </source>
</evidence>
<comment type="caution">
    <text evidence="8">The sequence shown here is derived from an EMBL/GenBank/DDBJ whole genome shotgun (WGS) entry which is preliminary data.</text>
</comment>
<feature type="compositionally biased region" description="Polar residues" evidence="6">
    <location>
        <begin position="127"/>
        <end position="157"/>
    </location>
</feature>
<sequence length="672" mass="74273">MFTSKGLFSAIECPHQDTCILPRCIFGHPKGLLFKGESSVRDGVSAPIQGDDDQGDQESRRKRQKLDDRASTIGSGTFISEKASTSGVGQAIRDSSRSANLSQLPGENDRPKPSSLTRAISPPPTRKNPQIGFTTAFKQTPSQSSNVDSRKPSQNLTPIPVKAASETKTPVKAPLKTESLNPRPLKNPAPATHQMRFMLLRALHDQFKRLNSELEKDANDAEEKLVLKEQALISKALDVEEDAASGASSIYSNIVKNKILAYKRMTVGQWKEEREKDITKAKAVKVEALSTTPVSKPNGPPKPLETGLKTEEELALLPRLYTPLTSLSKHGYVTSIPTAEEIELAKKGIEAAKGWEICDRCKSRFQVFPERREEDGALASGGQCTYHFGKPYWPDRSADDPKAKREKRYRCCGQVMGDSAGCTIGDCHVFKISEGKRLAAVFNFEETPENPDNNSSNPVCIDGEMGYTVHGLELIRLTATSWPSGDELFDILVRPIGHILDLNTRYSGVSPKDMAEALPYSPSLKPQKSTKDSTSKQKTTNCHGLENDLNAIRLIHRTIIDTALLFPHKAGLPYRNGLKMLMYTHLNRHIQVVVDGKMEGHDSKEDANAAGMLVRWRIKEEWGRMKRDGWMLEDGMFKPPKGGQGLERVSGVLGEGAGRKRSREEDRGINHG</sequence>
<dbReference type="SUPFAM" id="SSF53098">
    <property type="entry name" value="Ribonuclease H-like"/>
    <property type="match status" value="1"/>
</dbReference>
<dbReference type="InterPro" id="IPR012337">
    <property type="entry name" value="RNaseH-like_sf"/>
</dbReference>
<evidence type="ECO:0000256" key="5">
    <source>
        <dbReference type="SAM" id="Coils"/>
    </source>
</evidence>
<dbReference type="Gene3D" id="3.30.420.10">
    <property type="entry name" value="Ribonuclease H-like superfamily/Ribonuclease H"/>
    <property type="match status" value="1"/>
</dbReference>
<evidence type="ECO:0000256" key="6">
    <source>
        <dbReference type="SAM" id="MobiDB-lite"/>
    </source>
</evidence>
<feature type="domain" description="Exonuclease" evidence="7">
    <location>
        <begin position="457"/>
        <end position="623"/>
    </location>
</feature>
<feature type="compositionally biased region" description="Basic and acidic residues" evidence="6">
    <location>
        <begin position="662"/>
        <end position="672"/>
    </location>
</feature>
<dbReference type="InterPro" id="IPR047021">
    <property type="entry name" value="REXO1/3/4-like"/>
</dbReference>
<evidence type="ECO:0000256" key="2">
    <source>
        <dbReference type="ARBA" id="ARBA00022722"/>
    </source>
</evidence>
<keyword evidence="4" id="KW-0269">Exonuclease</keyword>
<evidence type="ECO:0000313" key="8">
    <source>
        <dbReference type="EMBL" id="KAF4631999.1"/>
    </source>
</evidence>
<comment type="similarity">
    <text evidence="1">Belongs to the REXO1/REXO3 family.</text>
</comment>
<evidence type="ECO:0000313" key="9">
    <source>
        <dbReference type="Proteomes" id="UP000566819"/>
    </source>
</evidence>
<dbReference type="PANTHER" id="PTHR12801:SF112">
    <property type="entry name" value="RNA EXONUCLEASE 3"/>
    <property type="match status" value="1"/>
</dbReference>
<dbReference type="PANTHER" id="PTHR12801">
    <property type="entry name" value="RNA EXONUCLEASE REXO1 / RECO3 FAMILY MEMBER-RELATED"/>
    <property type="match status" value="1"/>
</dbReference>
<keyword evidence="2" id="KW-0540">Nuclease</keyword>
<feature type="region of interest" description="Disordered" evidence="6">
    <location>
        <begin position="43"/>
        <end position="188"/>
    </location>
</feature>
<evidence type="ECO:0000256" key="4">
    <source>
        <dbReference type="ARBA" id="ARBA00022839"/>
    </source>
</evidence>
<dbReference type="CDD" id="cd06145">
    <property type="entry name" value="REX1_like"/>
    <property type="match status" value="1"/>
</dbReference>
<dbReference type="InterPro" id="IPR034922">
    <property type="entry name" value="REX1-like_exo"/>
</dbReference>
<keyword evidence="9" id="KW-1185">Reference proteome</keyword>
<reference evidence="8 9" key="1">
    <citation type="submission" date="2020-03" db="EMBL/GenBank/DDBJ databases">
        <title>Draft Genome Sequence of Cudoniella acicularis.</title>
        <authorList>
            <person name="Buettner E."/>
            <person name="Kellner H."/>
        </authorList>
    </citation>
    <scope>NUCLEOTIDE SEQUENCE [LARGE SCALE GENOMIC DNA]</scope>
    <source>
        <strain evidence="8 9">DSM 108380</strain>
    </source>
</reference>
<evidence type="ECO:0000256" key="1">
    <source>
        <dbReference type="ARBA" id="ARBA00006357"/>
    </source>
</evidence>
<dbReference type="OrthoDB" id="3996471at2759"/>